<dbReference type="GO" id="GO:0016787">
    <property type="term" value="F:hydrolase activity"/>
    <property type="evidence" value="ECO:0007669"/>
    <property type="project" value="UniProtKB-KW"/>
</dbReference>
<comment type="caution">
    <text evidence="3">The sequence shown here is derived from an EMBL/GenBank/DDBJ whole genome shotgun (WGS) entry which is preliminary data.</text>
</comment>
<evidence type="ECO:0000259" key="2">
    <source>
        <dbReference type="Pfam" id="PF00561"/>
    </source>
</evidence>
<evidence type="ECO:0000313" key="4">
    <source>
        <dbReference type="Proteomes" id="UP001336020"/>
    </source>
</evidence>
<dbReference type="Pfam" id="PF00561">
    <property type="entry name" value="Abhydrolase_1"/>
    <property type="match status" value="1"/>
</dbReference>
<keyword evidence="1 3" id="KW-0378">Hydrolase</keyword>
<proteinExistence type="predicted"/>
<dbReference type="Gene3D" id="3.40.50.1820">
    <property type="entry name" value="alpha/beta hydrolase"/>
    <property type="match status" value="1"/>
</dbReference>
<dbReference type="SUPFAM" id="SSF53474">
    <property type="entry name" value="alpha/beta-Hydrolases"/>
    <property type="match status" value="1"/>
</dbReference>
<dbReference type="PANTHER" id="PTHR43329">
    <property type="entry name" value="EPOXIDE HYDROLASE"/>
    <property type="match status" value="1"/>
</dbReference>
<dbReference type="Proteomes" id="UP001336020">
    <property type="component" value="Unassembled WGS sequence"/>
</dbReference>
<evidence type="ECO:0000313" key="3">
    <source>
        <dbReference type="EMBL" id="MEE2057868.1"/>
    </source>
</evidence>
<evidence type="ECO:0000256" key="1">
    <source>
        <dbReference type="ARBA" id="ARBA00022801"/>
    </source>
</evidence>
<name>A0ABU7L8J4_9NOCA</name>
<dbReference type="InterPro" id="IPR000073">
    <property type="entry name" value="AB_hydrolase_1"/>
</dbReference>
<accession>A0ABU7L8J4</accession>
<dbReference type="PRINTS" id="PR00412">
    <property type="entry name" value="EPOXHYDRLASE"/>
</dbReference>
<keyword evidence="4" id="KW-1185">Reference proteome</keyword>
<protein>
    <submittedName>
        <fullName evidence="3">Alpha/beta hydrolase</fullName>
    </submittedName>
</protein>
<dbReference type="InterPro" id="IPR000639">
    <property type="entry name" value="Epox_hydrolase-like"/>
</dbReference>
<reference evidence="3 4" key="1">
    <citation type="submission" date="2023-07" db="EMBL/GenBank/DDBJ databases">
        <authorList>
            <person name="Girao M."/>
            <person name="Carvalho M.F."/>
        </authorList>
    </citation>
    <scope>NUCLEOTIDE SEQUENCE [LARGE SCALE GENOMIC DNA]</scope>
    <source>
        <strain evidence="3 4">YIM65754</strain>
    </source>
</reference>
<organism evidence="3 4">
    <name type="scientific">Rhodococcus artemisiae</name>
    <dbReference type="NCBI Taxonomy" id="714159"/>
    <lineage>
        <taxon>Bacteria</taxon>
        <taxon>Bacillati</taxon>
        <taxon>Actinomycetota</taxon>
        <taxon>Actinomycetes</taxon>
        <taxon>Mycobacteriales</taxon>
        <taxon>Nocardiaceae</taxon>
        <taxon>Rhodococcus</taxon>
    </lineage>
</organism>
<gene>
    <name evidence="3" type="ORF">Q7514_10070</name>
</gene>
<dbReference type="InterPro" id="IPR029058">
    <property type="entry name" value="AB_hydrolase_fold"/>
</dbReference>
<sequence length="300" mass="33056">MNHLTINGFRYRTLPGDDEVDLNVAVAGTGPAIVLLHGFPQTHYMWRHVAHDLAEQHTVIIPDLRGYGESAKPAEQGQETYSKRTMARDILRIAEALGHDRFGLVGHDRGALVGVRAGLDHPESVQFLGILDVLPTSDTWDVLHGVDAKVAWHLYLMAQPTGLPEKMIRAVGPEFFGSFLDAWDADGSTFPPEARRHYIDSSVNSVDSIVADYRATASIDLDMDREDRDAGKQLTMPVGVISQDWGSQLGFDAAALWRTWAPDLTYEPIQAGHFMAEEKPAAIARFIRDLAARSHPATVG</sequence>
<dbReference type="EMBL" id="JAUTXY010000004">
    <property type="protein sequence ID" value="MEE2057868.1"/>
    <property type="molecule type" value="Genomic_DNA"/>
</dbReference>
<feature type="domain" description="AB hydrolase-1" evidence="2">
    <location>
        <begin position="31"/>
        <end position="133"/>
    </location>
</feature>